<feature type="domain" description="Glutamate synthase" evidence="4">
    <location>
        <begin position="153"/>
        <end position="467"/>
    </location>
</feature>
<name>A0A9X1HL96_9BACT</name>
<dbReference type="PANTHER" id="PTHR43819:SF1">
    <property type="entry name" value="ARCHAEAL-TYPE GLUTAMATE SYNTHASE [NADPH]"/>
    <property type="match status" value="1"/>
</dbReference>
<organism evidence="5 6">
    <name type="scientific">Fulvivirga sedimenti</name>
    <dbReference type="NCBI Taxonomy" id="2879465"/>
    <lineage>
        <taxon>Bacteria</taxon>
        <taxon>Pseudomonadati</taxon>
        <taxon>Bacteroidota</taxon>
        <taxon>Cytophagia</taxon>
        <taxon>Cytophagales</taxon>
        <taxon>Fulvivirgaceae</taxon>
        <taxon>Fulvivirga</taxon>
    </lineage>
</organism>
<comment type="similarity">
    <text evidence="1 2">Belongs to the glutamate synthase family.</text>
</comment>
<dbReference type="PIRSF" id="PIRSF500060">
    <property type="entry name" value="UCP500060"/>
    <property type="match status" value="1"/>
</dbReference>
<evidence type="ECO:0000256" key="2">
    <source>
        <dbReference type="PIRNR" id="PIRNR006429"/>
    </source>
</evidence>
<evidence type="ECO:0000259" key="4">
    <source>
        <dbReference type="Pfam" id="PF01645"/>
    </source>
</evidence>
<gene>
    <name evidence="5" type="ORF">LDX50_04280</name>
</gene>
<dbReference type="Gene3D" id="3.20.20.70">
    <property type="entry name" value="Aldolase class I"/>
    <property type="match status" value="1"/>
</dbReference>
<keyword evidence="3" id="KW-1133">Transmembrane helix</keyword>
<accession>A0A9X1HL96</accession>
<evidence type="ECO:0000256" key="1">
    <source>
        <dbReference type="ARBA" id="ARBA00009716"/>
    </source>
</evidence>
<reference evidence="5" key="1">
    <citation type="submission" date="2021-09" db="EMBL/GenBank/DDBJ databases">
        <title>Fulvivirga sp. isolated from coastal sediment.</title>
        <authorList>
            <person name="Yu H."/>
        </authorList>
    </citation>
    <scope>NUCLEOTIDE SEQUENCE</scope>
    <source>
        <strain evidence="5">1062</strain>
    </source>
</reference>
<dbReference type="InterPro" id="IPR013785">
    <property type="entry name" value="Aldolase_TIM"/>
</dbReference>
<dbReference type="CDD" id="cd02808">
    <property type="entry name" value="GltS_FMN"/>
    <property type="match status" value="1"/>
</dbReference>
<dbReference type="EMBL" id="JAIXNE010000001">
    <property type="protein sequence ID" value="MCA6074070.1"/>
    <property type="molecule type" value="Genomic_DNA"/>
</dbReference>
<dbReference type="PANTHER" id="PTHR43819">
    <property type="entry name" value="ARCHAEAL-TYPE GLUTAMATE SYNTHASE [NADPH]"/>
    <property type="match status" value="1"/>
</dbReference>
<dbReference type="InterPro" id="IPR024188">
    <property type="entry name" value="GltB"/>
</dbReference>
<keyword evidence="6" id="KW-1185">Reference proteome</keyword>
<dbReference type="SUPFAM" id="SSF51395">
    <property type="entry name" value="FMN-linked oxidoreductases"/>
    <property type="match status" value="1"/>
</dbReference>
<dbReference type="RefSeq" id="WP_225697175.1">
    <property type="nucleotide sequence ID" value="NZ_JAIXNE010000001.1"/>
</dbReference>
<dbReference type="AlphaFoldDB" id="A0A9X1HL96"/>
<feature type="transmembrane region" description="Helical" evidence="3">
    <location>
        <begin position="5"/>
        <end position="22"/>
    </location>
</feature>
<protein>
    <submittedName>
        <fullName evidence="5">FMN-binding glutamate synthase family protein</fullName>
    </submittedName>
</protein>
<dbReference type="GO" id="GO:0015930">
    <property type="term" value="F:glutamate synthase activity"/>
    <property type="evidence" value="ECO:0007669"/>
    <property type="project" value="InterPro"/>
</dbReference>
<sequence length="510" mass="56777">MRRIFIIANTLLIIVLAVIIYFFPNIWWLAAVFGPFIILGIYDVIQKEHTILRNFPVVGHLRYWLEGIGPEIHQYFIESDTDGKPISRYHRTYIYQHAKQEVMTHPFGTELDLYATGYEWMNHSIYPAPKPMTPPRVIIGGPNCLQPYSASILNISAMSYGSLSKNAIEALNKGAKAGNFYHNTGEGGISPHHLHGGDVVYQIGTGYFGCRTDDGNFSPESFIEQAARPEVKMIELKLSQGAKPGHGGILPAAKNNEEIAAIRHIEPFTDVHSPPGHRTFNDSEGLLDFIAQLRSLAKGKPVGFKLCIGEKDEFIEICKSMVKTGIKPDFITIDGAEGGTGAAPIDFSNYVGMPLEEAIIFARDCLDGYDLKKDIKLIASAKIFTAYDIFRVMCFGADLCNSARGMMLALGCIQALKCNTNNCPSGVATNKPELMNGLVVEKKWQRVKNYHHEVIEDFTELLSAAGISDTAELTRVKIHKRISNRQVKVFNEIYPHIKPGKYLRKQAAKN</sequence>
<dbReference type="GO" id="GO:0006537">
    <property type="term" value="P:glutamate biosynthetic process"/>
    <property type="evidence" value="ECO:0007669"/>
    <property type="project" value="InterPro"/>
</dbReference>
<dbReference type="Pfam" id="PF01645">
    <property type="entry name" value="Glu_synthase"/>
    <property type="match status" value="1"/>
</dbReference>
<keyword evidence="3" id="KW-0472">Membrane</keyword>
<comment type="caution">
    <text evidence="5">The sequence shown here is derived from an EMBL/GenBank/DDBJ whole genome shotgun (WGS) entry which is preliminary data.</text>
</comment>
<evidence type="ECO:0000256" key="3">
    <source>
        <dbReference type="SAM" id="Phobius"/>
    </source>
</evidence>
<keyword evidence="3" id="KW-0812">Transmembrane</keyword>
<dbReference type="Proteomes" id="UP001139409">
    <property type="component" value="Unassembled WGS sequence"/>
</dbReference>
<dbReference type="InterPro" id="IPR002932">
    <property type="entry name" value="Glu_synthdom"/>
</dbReference>
<evidence type="ECO:0000313" key="6">
    <source>
        <dbReference type="Proteomes" id="UP001139409"/>
    </source>
</evidence>
<dbReference type="InterPro" id="IPR027283">
    <property type="entry name" value="YerD"/>
</dbReference>
<dbReference type="PIRSF" id="PIRSF006429">
    <property type="entry name" value="GOGAT_lg_2"/>
    <property type="match status" value="1"/>
</dbReference>
<evidence type="ECO:0000313" key="5">
    <source>
        <dbReference type="EMBL" id="MCA6074070.1"/>
    </source>
</evidence>
<proteinExistence type="inferred from homology"/>